<dbReference type="Proteomes" id="UP001287445">
    <property type="component" value="Unassembled WGS sequence"/>
</dbReference>
<gene>
    <name evidence="2" type="ORF">SGN30_22830</name>
</gene>
<evidence type="ECO:0000313" key="3">
    <source>
        <dbReference type="Proteomes" id="UP001287445"/>
    </source>
</evidence>
<evidence type="ECO:0000313" key="2">
    <source>
        <dbReference type="EMBL" id="MDX4956260.1"/>
    </source>
</evidence>
<comment type="caution">
    <text evidence="2">The sequence shown here is derived from an EMBL/GenBank/DDBJ whole genome shotgun (WGS) entry which is preliminary data.</text>
</comment>
<name>A0AAJ2R5Y4_DELAC</name>
<proteinExistence type="predicted"/>
<dbReference type="InterPro" id="IPR022595">
    <property type="entry name" value="Enc34_ssDNA-bd"/>
</dbReference>
<dbReference type="InterPro" id="IPR012340">
    <property type="entry name" value="NA-bd_OB-fold"/>
</dbReference>
<dbReference type="Pfam" id="PF10991">
    <property type="entry name" value="Enc34_ssDNA-bd"/>
    <property type="match status" value="1"/>
</dbReference>
<evidence type="ECO:0000256" key="1">
    <source>
        <dbReference type="SAM" id="MobiDB-lite"/>
    </source>
</evidence>
<protein>
    <submittedName>
        <fullName evidence="2">DUF2815 family protein</fullName>
    </submittedName>
</protein>
<dbReference type="EMBL" id="JAWWMZ010000010">
    <property type="protein sequence ID" value="MDX4956260.1"/>
    <property type="molecule type" value="Genomic_DNA"/>
</dbReference>
<reference evidence="2" key="1">
    <citation type="submission" date="2023-11" db="EMBL/GenBank/DDBJ databases">
        <title>Identification and selenium tolerance of Delftia acidovorans R3-25.</title>
        <authorList>
            <person name="Zhang S."/>
            <person name="Liu Y."/>
            <person name="Guo Y."/>
        </authorList>
    </citation>
    <scope>NUCLEOTIDE SEQUENCE</scope>
    <source>
        <strain evidence="2">R3-25</strain>
    </source>
</reference>
<dbReference type="RefSeq" id="WP_319075692.1">
    <property type="nucleotide sequence ID" value="NZ_JAWWMZ010000010.1"/>
</dbReference>
<feature type="region of interest" description="Disordered" evidence="1">
    <location>
        <begin position="206"/>
        <end position="228"/>
    </location>
</feature>
<dbReference type="AlphaFoldDB" id="A0AAJ2R5Y4"/>
<dbReference type="Gene3D" id="2.40.50.140">
    <property type="entry name" value="Nucleic acid-binding proteins"/>
    <property type="match status" value="1"/>
</dbReference>
<sequence>MASNFASSKPVILKNIRLQWGDLFQAASGEINGKKTEPKFKAVGLFPPGSDAAAQAKAGLLEAATALWGANAENVLVNISANSKAVRNGNSKIDDAGAVRPEFKDMLFISCSNKQRPQIIAPKLLDGKFVTITEDGRGMVNGIDVTDRLGYVLKAPYRGCYVNLKVQFVAGKAFKANSGEMIPNQVYAKLEAVQFLRDGDPFGAGPTSAEGFGDEEVSQEAVDSASLF</sequence>
<accession>A0AAJ2R5Y4</accession>
<organism evidence="2 3">
    <name type="scientific">Delftia acidovorans</name>
    <name type="common">Pseudomonas acidovorans</name>
    <name type="synonym">Comamonas acidovorans</name>
    <dbReference type="NCBI Taxonomy" id="80866"/>
    <lineage>
        <taxon>Bacteria</taxon>
        <taxon>Pseudomonadati</taxon>
        <taxon>Pseudomonadota</taxon>
        <taxon>Betaproteobacteria</taxon>
        <taxon>Burkholderiales</taxon>
        <taxon>Comamonadaceae</taxon>
        <taxon>Delftia</taxon>
    </lineage>
</organism>